<name>A0ABQ1F0B8_9BACL</name>
<keyword evidence="4" id="KW-1185">Reference proteome</keyword>
<dbReference type="PROSITE" id="PS50110">
    <property type="entry name" value="RESPONSE_REGULATORY"/>
    <property type="match status" value="1"/>
</dbReference>
<dbReference type="InterPro" id="IPR011006">
    <property type="entry name" value="CheY-like_superfamily"/>
</dbReference>
<proteinExistence type="predicted"/>
<feature type="domain" description="Response regulatory" evidence="2">
    <location>
        <begin position="3"/>
        <end position="66"/>
    </location>
</feature>
<dbReference type="Proteomes" id="UP000615455">
    <property type="component" value="Unassembled WGS sequence"/>
</dbReference>
<reference evidence="4" key="1">
    <citation type="journal article" date="2019" name="Int. J. Syst. Evol. Microbiol.">
        <title>The Global Catalogue of Microorganisms (GCM) 10K type strain sequencing project: providing services to taxonomists for standard genome sequencing and annotation.</title>
        <authorList>
            <consortium name="The Broad Institute Genomics Platform"/>
            <consortium name="The Broad Institute Genome Sequencing Center for Infectious Disease"/>
            <person name="Wu L."/>
            <person name="Ma J."/>
        </authorList>
    </citation>
    <scope>NUCLEOTIDE SEQUENCE [LARGE SCALE GENOMIC DNA]</scope>
    <source>
        <strain evidence="4">CGMCC 1.15043</strain>
    </source>
</reference>
<feature type="modified residue" description="4-aspartylphosphate" evidence="1">
    <location>
        <position position="54"/>
    </location>
</feature>
<dbReference type="SUPFAM" id="SSF52172">
    <property type="entry name" value="CheY-like"/>
    <property type="match status" value="1"/>
</dbReference>
<evidence type="ECO:0000313" key="3">
    <source>
        <dbReference type="EMBL" id="GFZ94684.1"/>
    </source>
</evidence>
<evidence type="ECO:0000259" key="2">
    <source>
        <dbReference type="PROSITE" id="PS50110"/>
    </source>
</evidence>
<keyword evidence="1" id="KW-0597">Phosphoprotein</keyword>
<sequence length="66" mass="7256">MINVMAVSGDSFALRHVENVLYALETVRLCSLFTNHGEFLELLPGASVDLVLLDLDMNRSGIHGLQ</sequence>
<organism evidence="3 4">
    <name type="scientific">Paenibacillus marchantiophytorum</name>
    <dbReference type="NCBI Taxonomy" id="1619310"/>
    <lineage>
        <taxon>Bacteria</taxon>
        <taxon>Bacillati</taxon>
        <taxon>Bacillota</taxon>
        <taxon>Bacilli</taxon>
        <taxon>Bacillales</taxon>
        <taxon>Paenibacillaceae</taxon>
        <taxon>Paenibacillus</taxon>
    </lineage>
</organism>
<comment type="caution">
    <text evidence="3">The sequence shown here is derived from an EMBL/GenBank/DDBJ whole genome shotgun (WGS) entry which is preliminary data.</text>
</comment>
<dbReference type="EMBL" id="BMHE01000028">
    <property type="protein sequence ID" value="GFZ94684.1"/>
    <property type="molecule type" value="Genomic_DNA"/>
</dbReference>
<protein>
    <recommendedName>
        <fullName evidence="2">Response regulatory domain-containing protein</fullName>
    </recommendedName>
</protein>
<dbReference type="InterPro" id="IPR001789">
    <property type="entry name" value="Sig_transdc_resp-reg_receiver"/>
</dbReference>
<gene>
    <name evidence="3" type="ORF">GCM10008018_46320</name>
</gene>
<accession>A0ABQ1F0B8</accession>
<evidence type="ECO:0000256" key="1">
    <source>
        <dbReference type="PROSITE-ProRule" id="PRU00169"/>
    </source>
</evidence>
<evidence type="ECO:0000313" key="4">
    <source>
        <dbReference type="Proteomes" id="UP000615455"/>
    </source>
</evidence>